<dbReference type="GO" id="GO:0005524">
    <property type="term" value="F:ATP binding"/>
    <property type="evidence" value="ECO:0007669"/>
    <property type="project" value="UniProtKB-UniRule"/>
</dbReference>
<dbReference type="SUPFAM" id="SSF117916">
    <property type="entry name" value="Fe-S cluster assembly (FSCA) domain-like"/>
    <property type="match status" value="1"/>
</dbReference>
<evidence type="ECO:0000256" key="7">
    <source>
        <dbReference type="ARBA" id="ARBA00023014"/>
    </source>
</evidence>
<keyword evidence="6 9" id="KW-0408">Iron</keyword>
<dbReference type="FunCoup" id="A0A423Q1P6">
    <property type="interactions" value="523"/>
</dbReference>
<keyword evidence="5 9" id="KW-0067">ATP-binding</keyword>
<accession>A0A423Q1P6</accession>
<dbReference type="GO" id="GO:0140663">
    <property type="term" value="F:ATP-dependent FeS chaperone activity"/>
    <property type="evidence" value="ECO:0007669"/>
    <property type="project" value="InterPro"/>
</dbReference>
<dbReference type="GO" id="GO:0016887">
    <property type="term" value="F:ATP hydrolysis activity"/>
    <property type="evidence" value="ECO:0007669"/>
    <property type="project" value="UniProtKB-UniRule"/>
</dbReference>
<dbReference type="Pfam" id="PF10609">
    <property type="entry name" value="ParA"/>
    <property type="match status" value="1"/>
</dbReference>
<dbReference type="GO" id="GO:0005829">
    <property type="term" value="C:cytosol"/>
    <property type="evidence" value="ECO:0007669"/>
    <property type="project" value="TreeGrafter"/>
</dbReference>
<dbReference type="HAMAP" id="MF_02040">
    <property type="entry name" value="Mrp_NBP35"/>
    <property type="match status" value="1"/>
</dbReference>
<reference evidence="12 13" key="1">
    <citation type="submission" date="2013-10" db="EMBL/GenBank/DDBJ databases">
        <title>Salinisphaera japonica YTM-1 Genome Sequencing.</title>
        <authorList>
            <person name="Lai Q."/>
            <person name="Li C."/>
            <person name="Shao Z."/>
        </authorList>
    </citation>
    <scope>NUCLEOTIDE SEQUENCE [LARGE SCALE GENOMIC DNA]</scope>
    <source>
        <strain evidence="12 13">YTM-1</strain>
    </source>
</reference>
<evidence type="ECO:0000259" key="11">
    <source>
        <dbReference type="Pfam" id="PF01883"/>
    </source>
</evidence>
<comment type="similarity">
    <text evidence="8 9">Belongs to the Mrp/NBP35 ATP-binding proteins family.</text>
</comment>
<dbReference type="Gene3D" id="3.40.50.300">
    <property type="entry name" value="P-loop containing nucleotide triphosphate hydrolases"/>
    <property type="match status" value="1"/>
</dbReference>
<evidence type="ECO:0000256" key="6">
    <source>
        <dbReference type="ARBA" id="ARBA00023004"/>
    </source>
</evidence>
<dbReference type="InterPro" id="IPR002744">
    <property type="entry name" value="MIP18-like"/>
</dbReference>
<proteinExistence type="inferred from homology"/>
<dbReference type="InterPro" id="IPR034904">
    <property type="entry name" value="FSCA_dom_sf"/>
</dbReference>
<evidence type="ECO:0000256" key="10">
    <source>
        <dbReference type="SAM" id="MobiDB-lite"/>
    </source>
</evidence>
<feature type="region of interest" description="Disordered" evidence="10">
    <location>
        <begin position="1"/>
        <end position="50"/>
    </location>
</feature>
<dbReference type="InParanoid" id="A0A423Q1P6"/>
<evidence type="ECO:0000313" key="12">
    <source>
        <dbReference type="EMBL" id="ROO32293.1"/>
    </source>
</evidence>
<comment type="function">
    <text evidence="9">Binds and transfers iron-sulfur (Fe-S) clusters to target apoproteins. Can hydrolyze ATP.</text>
</comment>
<dbReference type="EMBL" id="AYKG01000002">
    <property type="protein sequence ID" value="ROO32293.1"/>
    <property type="molecule type" value="Genomic_DNA"/>
</dbReference>
<dbReference type="AlphaFoldDB" id="A0A423Q1P6"/>
<feature type="compositionally biased region" description="Polar residues" evidence="10">
    <location>
        <begin position="1"/>
        <end position="22"/>
    </location>
</feature>
<dbReference type="Proteomes" id="UP000285310">
    <property type="component" value="Unassembled WGS sequence"/>
</dbReference>
<sequence>MVVSRTPSSQPRSMPQPGQASAGSHRAGGSNCYHRGHHHLPDNRQSPMSDTLRQDIEAKLATIHEPHLDTDLASARTVRSLDIDNGHVTLELDMGFPCGDHGQRLAEQVQTALQSIDGVTQADVTVGFSVAARAVQPSIKRIDGVANIIAVASAKGGVGKSTVAANLALALKADGANVGLLDADIYGPSQPRLMGMDAKAKAAGENTLLPVEAHGIQTMSIGYLIDKDSPAILRGPMVTSALQQMLFQSAWADLDYLVIDLPPGTGDIQLTLAQKIPVSGAVVVTTPQDLSLIDARKGVEMFKKVNVPVLGIVENMSTHICSQCGHEEHIFGEYGGQTLADEYDTTLLGQLPLDISIRENADAGTPSVVAAPDSQVAAAYFDIARRTSARLARQKKDYASKFPNIKVEEN</sequence>
<name>A0A423Q1P6_9GAMM</name>
<keyword evidence="3 9" id="KW-0479">Metal-binding</keyword>
<dbReference type="PANTHER" id="PTHR42961:SF2">
    <property type="entry name" value="IRON-SULFUR PROTEIN NUBPL"/>
    <property type="match status" value="1"/>
</dbReference>
<evidence type="ECO:0000256" key="2">
    <source>
        <dbReference type="ARBA" id="ARBA00008205"/>
    </source>
</evidence>
<comment type="similarity">
    <text evidence="1">In the N-terminal section; belongs to the MIP18 family.</text>
</comment>
<keyword evidence="9" id="KW-0378">Hydrolase</keyword>
<evidence type="ECO:0000256" key="9">
    <source>
        <dbReference type="HAMAP-Rule" id="MF_02040"/>
    </source>
</evidence>
<comment type="similarity">
    <text evidence="2">In the C-terminal section; belongs to the Mrp/NBP35 ATP-binding proteins family.</text>
</comment>
<dbReference type="Gene3D" id="3.30.300.130">
    <property type="entry name" value="Fe-S cluster assembly (FSCA)"/>
    <property type="match status" value="1"/>
</dbReference>
<evidence type="ECO:0000256" key="4">
    <source>
        <dbReference type="ARBA" id="ARBA00022741"/>
    </source>
</evidence>
<dbReference type="Pfam" id="PF01883">
    <property type="entry name" value="FeS_assembly_P"/>
    <property type="match status" value="1"/>
</dbReference>
<gene>
    <name evidence="12" type="ORF">SAJA_01365</name>
</gene>
<dbReference type="PANTHER" id="PTHR42961">
    <property type="entry name" value="IRON-SULFUR PROTEIN NUBPL"/>
    <property type="match status" value="1"/>
</dbReference>
<keyword evidence="13" id="KW-1185">Reference proteome</keyword>
<dbReference type="SUPFAM" id="SSF52540">
    <property type="entry name" value="P-loop containing nucleoside triphosphate hydrolases"/>
    <property type="match status" value="1"/>
</dbReference>
<dbReference type="PROSITE" id="PS01215">
    <property type="entry name" value="MRP"/>
    <property type="match status" value="1"/>
</dbReference>
<evidence type="ECO:0000313" key="13">
    <source>
        <dbReference type="Proteomes" id="UP000285310"/>
    </source>
</evidence>
<evidence type="ECO:0000256" key="3">
    <source>
        <dbReference type="ARBA" id="ARBA00022723"/>
    </source>
</evidence>
<keyword evidence="7 9" id="KW-0411">Iron-sulfur</keyword>
<keyword evidence="4 9" id="KW-0547">Nucleotide-binding</keyword>
<dbReference type="InterPro" id="IPR027417">
    <property type="entry name" value="P-loop_NTPase"/>
</dbReference>
<evidence type="ECO:0000256" key="8">
    <source>
        <dbReference type="ARBA" id="ARBA00024036"/>
    </source>
</evidence>
<dbReference type="CDD" id="cd02037">
    <property type="entry name" value="Mrp_NBP35"/>
    <property type="match status" value="1"/>
</dbReference>
<dbReference type="InterPro" id="IPR044304">
    <property type="entry name" value="NUBPL-like"/>
</dbReference>
<comment type="caution">
    <text evidence="12">The sequence shown here is derived from an EMBL/GenBank/DDBJ whole genome shotgun (WGS) entry which is preliminary data.</text>
</comment>
<dbReference type="GO" id="GO:0016226">
    <property type="term" value="P:iron-sulfur cluster assembly"/>
    <property type="evidence" value="ECO:0007669"/>
    <property type="project" value="InterPro"/>
</dbReference>
<feature type="domain" description="MIP18 family-like" evidence="11">
    <location>
        <begin position="53"/>
        <end position="124"/>
    </location>
</feature>
<dbReference type="GO" id="GO:0046872">
    <property type="term" value="F:metal ion binding"/>
    <property type="evidence" value="ECO:0007669"/>
    <property type="project" value="UniProtKB-KW"/>
</dbReference>
<dbReference type="NCBIfam" id="NF008669">
    <property type="entry name" value="PRK11670.1"/>
    <property type="match status" value="1"/>
</dbReference>
<dbReference type="InterPro" id="IPR033756">
    <property type="entry name" value="YlxH/NBP35"/>
</dbReference>
<dbReference type="InterPro" id="IPR019591">
    <property type="entry name" value="Mrp/NBP35_ATP-bd"/>
</dbReference>
<feature type="binding site" evidence="9">
    <location>
        <begin position="154"/>
        <end position="161"/>
    </location>
    <ligand>
        <name>ATP</name>
        <dbReference type="ChEBI" id="CHEBI:30616"/>
    </ligand>
</feature>
<dbReference type="FunFam" id="3.40.50.300:FF:000418">
    <property type="entry name" value="Iron-sulfur cluster carrier protein"/>
    <property type="match status" value="1"/>
</dbReference>
<evidence type="ECO:0000256" key="5">
    <source>
        <dbReference type="ARBA" id="ARBA00022840"/>
    </source>
</evidence>
<dbReference type="InterPro" id="IPR000808">
    <property type="entry name" value="Mrp-like_CS"/>
</dbReference>
<comment type="subunit">
    <text evidence="9">Homodimer.</text>
</comment>
<protein>
    <recommendedName>
        <fullName evidence="9">Iron-sulfur cluster carrier protein</fullName>
    </recommendedName>
</protein>
<dbReference type="GO" id="GO:0051539">
    <property type="term" value="F:4 iron, 4 sulfur cluster binding"/>
    <property type="evidence" value="ECO:0007669"/>
    <property type="project" value="TreeGrafter"/>
</dbReference>
<evidence type="ECO:0000256" key="1">
    <source>
        <dbReference type="ARBA" id="ARBA00007352"/>
    </source>
</evidence>
<organism evidence="12 13">
    <name type="scientific">Salinisphaera japonica YTM-1</name>
    <dbReference type="NCBI Taxonomy" id="1209778"/>
    <lineage>
        <taxon>Bacteria</taxon>
        <taxon>Pseudomonadati</taxon>
        <taxon>Pseudomonadota</taxon>
        <taxon>Gammaproteobacteria</taxon>
        <taxon>Salinisphaerales</taxon>
        <taxon>Salinisphaeraceae</taxon>
        <taxon>Salinisphaera</taxon>
    </lineage>
</organism>